<feature type="region of interest" description="Disordered" evidence="1">
    <location>
        <begin position="107"/>
        <end position="157"/>
    </location>
</feature>
<dbReference type="Proteomes" id="UP001147733">
    <property type="component" value="Unassembled WGS sequence"/>
</dbReference>
<gene>
    <name evidence="2" type="ORF">N7469_000378</name>
</gene>
<organism evidence="2 3">
    <name type="scientific">Penicillium citrinum</name>
    <dbReference type="NCBI Taxonomy" id="5077"/>
    <lineage>
        <taxon>Eukaryota</taxon>
        <taxon>Fungi</taxon>
        <taxon>Dikarya</taxon>
        <taxon>Ascomycota</taxon>
        <taxon>Pezizomycotina</taxon>
        <taxon>Eurotiomycetes</taxon>
        <taxon>Eurotiomycetidae</taxon>
        <taxon>Eurotiales</taxon>
        <taxon>Aspergillaceae</taxon>
        <taxon>Penicillium</taxon>
    </lineage>
</organism>
<evidence type="ECO:0000313" key="3">
    <source>
        <dbReference type="Proteomes" id="UP001147733"/>
    </source>
</evidence>
<dbReference type="AlphaFoldDB" id="A0A9W9TUN0"/>
<reference evidence="2" key="1">
    <citation type="submission" date="2022-11" db="EMBL/GenBank/DDBJ databases">
        <authorList>
            <person name="Petersen C."/>
        </authorList>
    </citation>
    <scope>NUCLEOTIDE SEQUENCE</scope>
    <source>
        <strain evidence="2">IBT 23319</strain>
    </source>
</reference>
<protein>
    <submittedName>
        <fullName evidence="2">Uncharacterized protein</fullName>
    </submittedName>
</protein>
<dbReference type="OrthoDB" id="4317083at2759"/>
<dbReference type="EMBL" id="JAPQKT010000001">
    <property type="protein sequence ID" value="KAJ5242051.1"/>
    <property type="molecule type" value="Genomic_DNA"/>
</dbReference>
<feature type="compositionally biased region" description="Polar residues" evidence="1">
    <location>
        <begin position="141"/>
        <end position="151"/>
    </location>
</feature>
<feature type="compositionally biased region" description="Polar residues" evidence="1">
    <location>
        <begin position="116"/>
        <end position="130"/>
    </location>
</feature>
<keyword evidence="3" id="KW-1185">Reference proteome</keyword>
<comment type="caution">
    <text evidence="2">The sequence shown here is derived from an EMBL/GenBank/DDBJ whole genome shotgun (WGS) entry which is preliminary data.</text>
</comment>
<accession>A0A9W9TUN0</accession>
<reference evidence="2" key="2">
    <citation type="journal article" date="2023" name="IMA Fungus">
        <title>Comparative genomic study of the Penicillium genus elucidates a diverse pangenome and 15 lateral gene transfer events.</title>
        <authorList>
            <person name="Petersen C."/>
            <person name="Sorensen T."/>
            <person name="Nielsen M.R."/>
            <person name="Sondergaard T.E."/>
            <person name="Sorensen J.L."/>
            <person name="Fitzpatrick D.A."/>
            <person name="Frisvad J.C."/>
            <person name="Nielsen K.L."/>
        </authorList>
    </citation>
    <scope>NUCLEOTIDE SEQUENCE</scope>
    <source>
        <strain evidence="2">IBT 23319</strain>
    </source>
</reference>
<dbReference type="GeneID" id="81378465"/>
<name>A0A9W9TUN0_PENCI</name>
<evidence type="ECO:0000313" key="2">
    <source>
        <dbReference type="EMBL" id="KAJ5242051.1"/>
    </source>
</evidence>
<dbReference type="RefSeq" id="XP_056505055.1">
    <property type="nucleotide sequence ID" value="XM_056639298.1"/>
</dbReference>
<sequence>MSLETSLGDILHISLGEQVNCFGRTKIPGDTRPCNHELGKQRLSQARLILVQSVAQLERDGGSIEISLDQLSKLLVQERRHGAAGETRRQELKSEWRGLVQDFHRAQSEPIVPSPDLSQVESYIDGSSSEIEPLEEETAAPGSSTQDNTPTPAALHPSSIHHVTVPYLTPIPDDASAHSETAQWRIGQEVGCRGPTALCEVTEPLCDRSDIRSNYSSATRGTVVVNDSARDLVLFPSTLFGASS</sequence>
<proteinExistence type="predicted"/>
<evidence type="ECO:0000256" key="1">
    <source>
        <dbReference type="SAM" id="MobiDB-lite"/>
    </source>
</evidence>